<sequence>MVDCLQRTLYSSLSRSSASGGDVDLSGAVVDLKWGMPANVRFATLEITGFLIAKKLTIALL</sequence>
<evidence type="ECO:0000313" key="1">
    <source>
        <dbReference type="EMBL" id="MBB5986653.1"/>
    </source>
</evidence>
<evidence type="ECO:0000313" key="2">
    <source>
        <dbReference type="Proteomes" id="UP001138540"/>
    </source>
</evidence>
<dbReference type="Proteomes" id="UP001138540">
    <property type="component" value="Unassembled WGS sequence"/>
</dbReference>
<protein>
    <submittedName>
        <fullName evidence="1">Uncharacterized protein</fullName>
    </submittedName>
</protein>
<dbReference type="EMBL" id="JACHKA010000001">
    <property type="protein sequence ID" value="MBB5986653.1"/>
    <property type="molecule type" value="Genomic_DNA"/>
</dbReference>
<proteinExistence type="predicted"/>
<reference evidence="1 2" key="1">
    <citation type="submission" date="2020-08" db="EMBL/GenBank/DDBJ databases">
        <title>Exploring microbial biodiversity for novel pathways involved in the catabolism of aromatic compounds derived from lignin.</title>
        <authorList>
            <person name="Elkins J."/>
        </authorList>
    </citation>
    <scope>NUCLEOTIDE SEQUENCE [LARGE SCALE GENOMIC DNA]</scope>
    <source>
        <strain evidence="1 2">B1D3A</strain>
    </source>
</reference>
<keyword evidence="2" id="KW-1185">Reference proteome</keyword>
<accession>A0ABR6NHA3</accession>
<gene>
    <name evidence="1" type="ORF">HNP60_002627</name>
</gene>
<comment type="caution">
    <text evidence="1">The sequence shown here is derived from an EMBL/GenBank/DDBJ whole genome shotgun (WGS) entry which is preliminary data.</text>
</comment>
<organism evidence="1 2">
    <name type="scientific">Sphingobium lignivorans</name>
    <dbReference type="NCBI Taxonomy" id="2735886"/>
    <lineage>
        <taxon>Bacteria</taxon>
        <taxon>Pseudomonadati</taxon>
        <taxon>Pseudomonadota</taxon>
        <taxon>Alphaproteobacteria</taxon>
        <taxon>Sphingomonadales</taxon>
        <taxon>Sphingomonadaceae</taxon>
        <taxon>Sphingobium</taxon>
    </lineage>
</organism>
<name>A0ABR6NHA3_9SPHN</name>